<accession>A0AAD7FP07</accession>
<reference evidence="2" key="1">
    <citation type="submission" date="2023-03" db="EMBL/GenBank/DDBJ databases">
        <title>Massive genome expansion in bonnet fungi (Mycena s.s.) driven by repeated elements and novel gene families across ecological guilds.</title>
        <authorList>
            <consortium name="Lawrence Berkeley National Laboratory"/>
            <person name="Harder C.B."/>
            <person name="Miyauchi S."/>
            <person name="Viragh M."/>
            <person name="Kuo A."/>
            <person name="Thoen E."/>
            <person name="Andreopoulos B."/>
            <person name="Lu D."/>
            <person name="Skrede I."/>
            <person name="Drula E."/>
            <person name="Henrissat B."/>
            <person name="Morin E."/>
            <person name="Kohler A."/>
            <person name="Barry K."/>
            <person name="LaButti K."/>
            <person name="Morin E."/>
            <person name="Salamov A."/>
            <person name="Lipzen A."/>
            <person name="Mereny Z."/>
            <person name="Hegedus B."/>
            <person name="Baldrian P."/>
            <person name="Stursova M."/>
            <person name="Weitz H."/>
            <person name="Taylor A."/>
            <person name="Grigoriev I.V."/>
            <person name="Nagy L.G."/>
            <person name="Martin F."/>
            <person name="Kauserud H."/>
        </authorList>
    </citation>
    <scope>NUCLEOTIDE SEQUENCE</scope>
    <source>
        <strain evidence="2">9284</strain>
    </source>
</reference>
<keyword evidence="1" id="KW-0175">Coiled coil</keyword>
<proteinExistence type="predicted"/>
<dbReference type="AlphaFoldDB" id="A0AAD7FP07"/>
<evidence type="ECO:0000256" key="1">
    <source>
        <dbReference type="SAM" id="Coils"/>
    </source>
</evidence>
<name>A0AAD7FP07_9AGAR</name>
<feature type="coiled-coil region" evidence="1">
    <location>
        <begin position="26"/>
        <end position="53"/>
    </location>
</feature>
<dbReference type="EMBL" id="JARKIF010000007">
    <property type="protein sequence ID" value="KAJ7635119.1"/>
    <property type="molecule type" value="Genomic_DNA"/>
</dbReference>
<keyword evidence="3" id="KW-1185">Reference proteome</keyword>
<evidence type="ECO:0000313" key="2">
    <source>
        <dbReference type="EMBL" id="KAJ7635119.1"/>
    </source>
</evidence>
<organism evidence="2 3">
    <name type="scientific">Roridomyces roridus</name>
    <dbReference type="NCBI Taxonomy" id="1738132"/>
    <lineage>
        <taxon>Eukaryota</taxon>
        <taxon>Fungi</taxon>
        <taxon>Dikarya</taxon>
        <taxon>Basidiomycota</taxon>
        <taxon>Agaricomycotina</taxon>
        <taxon>Agaricomycetes</taxon>
        <taxon>Agaricomycetidae</taxon>
        <taxon>Agaricales</taxon>
        <taxon>Marasmiineae</taxon>
        <taxon>Mycenaceae</taxon>
        <taxon>Roridomyces</taxon>
    </lineage>
</organism>
<protein>
    <recommendedName>
        <fullName evidence="4">F-box domain-containing protein</fullName>
    </recommendedName>
</protein>
<evidence type="ECO:0008006" key="4">
    <source>
        <dbReference type="Google" id="ProtNLM"/>
    </source>
</evidence>
<comment type="caution">
    <text evidence="2">The sequence shown here is derived from an EMBL/GenBank/DDBJ whole genome shotgun (WGS) entry which is preliminary data.</text>
</comment>
<evidence type="ECO:0000313" key="3">
    <source>
        <dbReference type="Proteomes" id="UP001221142"/>
    </source>
</evidence>
<gene>
    <name evidence="2" type="ORF">FB45DRAFT_1143060</name>
</gene>
<sequence>MDPIVEHLHTNYMPTEPEIDLIHAHLAPYETELARQENLIRDLSAQRDQIKDYVDPYRALASQSRRIPQELLEKIFLDCLPEHRNAAMSPTEAPLLLGHVCSEWRSIAFALPELWASLHVSSDFFSSSTLPELRAWLPRSASCPLTLSLQCGGGWNERKMLAVLNSASERWKTLQIGRITAKDFISDMGSTTAPFLRDIEVNLGKDDSRWWEDDAGTQLSRFLASPIFKGSHLRTIIISAPSPGALVTPEPSGWDHLLNLTLAFPDHNALPFNPSLTTEIFTVNAALRLLGACPRLLSARVQLLTNNQPSYPETIVLPQLESLVVLDDSVVAAPLLSYLLDHLNLPVLVDLHLPYQRNQRFTGFRISGPEHSLPGSTIQTLAARSPYIKSLRTPLAYFTEESLTEIFHGFPSLVTLRSTPESAFASINTLHILRLLSESIVRSSQSSFSRTRYKRAMIFVPLYVMRCFIVGHFGVWRSNISTRPLGLNSRLRRFALVVSRCALDIVQSSVVDLLGMVSSGSWVKRLGISIGVEL</sequence>
<dbReference type="Proteomes" id="UP001221142">
    <property type="component" value="Unassembled WGS sequence"/>
</dbReference>